<dbReference type="InterPro" id="IPR050177">
    <property type="entry name" value="Lipid_A_modif_metabolic_enz"/>
</dbReference>
<feature type="domain" description="NAD-dependent epimerase/dehydratase" evidence="1">
    <location>
        <begin position="9"/>
        <end position="251"/>
    </location>
</feature>
<evidence type="ECO:0000313" key="2">
    <source>
        <dbReference type="EMBL" id="EKV26058.1"/>
    </source>
</evidence>
<dbReference type="PANTHER" id="PTHR43245:SF13">
    <property type="entry name" value="UDP-D-APIOSE_UDP-D-XYLOSE SYNTHASE 2"/>
    <property type="match status" value="1"/>
</dbReference>
<name>K9H601_9PROT</name>
<dbReference type="EMBL" id="ANHY01000040">
    <property type="protein sequence ID" value="EKV26058.1"/>
    <property type="molecule type" value="Genomic_DNA"/>
</dbReference>
<dbReference type="Gene3D" id="3.40.50.720">
    <property type="entry name" value="NAD(P)-binding Rossmann-like Domain"/>
    <property type="match status" value="1"/>
</dbReference>
<comment type="caution">
    <text evidence="2">The sequence shown here is derived from an EMBL/GenBank/DDBJ whole genome shotgun (WGS) entry which is preliminary data.</text>
</comment>
<reference evidence="2 3" key="1">
    <citation type="journal article" date="2013" name="Genome Announc.">
        <title>Draft Genome Sequence of an Alphaproteobacterium, Caenispirillum salinarum AK4(T), Isolated from a Solar Saltern.</title>
        <authorList>
            <person name="Khatri I."/>
            <person name="Singh A."/>
            <person name="Korpole S."/>
            <person name="Pinnaka A.K."/>
            <person name="Subramanian S."/>
        </authorList>
    </citation>
    <scope>NUCLEOTIDE SEQUENCE [LARGE SCALE GENOMIC DNA]</scope>
    <source>
        <strain evidence="2 3">AK4</strain>
    </source>
</reference>
<dbReference type="AlphaFoldDB" id="K9H601"/>
<protein>
    <submittedName>
        <fullName evidence="2">UDP-glucose 4-epimerase</fullName>
    </submittedName>
</protein>
<dbReference type="InterPro" id="IPR001509">
    <property type="entry name" value="Epimerase_deHydtase"/>
</dbReference>
<dbReference type="RefSeq" id="WP_009542965.1">
    <property type="nucleotide sequence ID" value="NZ_ANHY01000040.1"/>
</dbReference>
<evidence type="ECO:0000259" key="1">
    <source>
        <dbReference type="Pfam" id="PF01370"/>
    </source>
</evidence>
<organism evidence="2 3">
    <name type="scientific">Caenispirillum salinarum AK4</name>
    <dbReference type="NCBI Taxonomy" id="1238182"/>
    <lineage>
        <taxon>Bacteria</taxon>
        <taxon>Pseudomonadati</taxon>
        <taxon>Pseudomonadota</taxon>
        <taxon>Alphaproteobacteria</taxon>
        <taxon>Rhodospirillales</taxon>
        <taxon>Novispirillaceae</taxon>
        <taxon>Caenispirillum</taxon>
    </lineage>
</organism>
<evidence type="ECO:0000313" key="3">
    <source>
        <dbReference type="Proteomes" id="UP000009881"/>
    </source>
</evidence>
<dbReference type="InterPro" id="IPR036291">
    <property type="entry name" value="NAD(P)-bd_dom_sf"/>
</dbReference>
<dbReference type="OrthoDB" id="9801785at2"/>
<gene>
    <name evidence="2" type="ORF">C882_3345</name>
</gene>
<dbReference type="STRING" id="1238182.C882_3345"/>
<dbReference type="Proteomes" id="UP000009881">
    <property type="component" value="Unassembled WGS sequence"/>
</dbReference>
<dbReference type="eggNOG" id="COG0451">
    <property type="taxonomic scope" value="Bacteria"/>
</dbReference>
<dbReference type="SUPFAM" id="SSF51735">
    <property type="entry name" value="NAD(P)-binding Rossmann-fold domains"/>
    <property type="match status" value="1"/>
</dbReference>
<dbReference type="Pfam" id="PF01370">
    <property type="entry name" value="Epimerase"/>
    <property type="match status" value="1"/>
</dbReference>
<dbReference type="Gene3D" id="3.90.25.10">
    <property type="entry name" value="UDP-galactose 4-epimerase, domain 1"/>
    <property type="match status" value="1"/>
</dbReference>
<accession>K9H601</accession>
<dbReference type="PATRIC" id="fig|1238182.3.peg.4525"/>
<dbReference type="PANTHER" id="PTHR43245">
    <property type="entry name" value="BIFUNCTIONAL POLYMYXIN RESISTANCE PROTEIN ARNA"/>
    <property type="match status" value="1"/>
</dbReference>
<keyword evidence="3" id="KW-1185">Reference proteome</keyword>
<proteinExistence type="predicted"/>
<sequence length="330" mass="34314">MTDVPDRTWLITGGAGFIGSNLAERLLRDGRSVIVLDDLSTGTAANVDRLRAAGGERFRLVEADLLDEAALAEAMSGTDVIVNLAAQVSVPASVADPSTTHRINTEGFETILRVAGAGGARRIVYASSSAVFGDNPNLPLVEEAETRPMSPYAESKLANERAAAAHVKAHPGATVTGLRFFNVYGPHQSATGGYAAVIPAWRKALTEGRAPVIYGDGQQTRDFCHVSDVTAVIRAAAVAASEGAAPLYNVGAGHAVTLLELLDVMSGLARRAGHSVRDAVFEAERPGDIRHSSCDIARVTSALGVVPSVTLAEGLAPMMGIDRRAPAGEG</sequence>